<feature type="region of interest" description="Disordered" evidence="1">
    <location>
        <begin position="173"/>
        <end position="230"/>
    </location>
</feature>
<feature type="region of interest" description="Disordered" evidence="1">
    <location>
        <begin position="506"/>
        <end position="525"/>
    </location>
</feature>
<protein>
    <submittedName>
        <fullName evidence="2">Uncharacterized protein</fullName>
    </submittedName>
</protein>
<feature type="compositionally biased region" description="Basic and acidic residues" evidence="1">
    <location>
        <begin position="96"/>
        <end position="107"/>
    </location>
</feature>
<reference evidence="2" key="1">
    <citation type="submission" date="2022-10" db="EMBL/GenBank/DDBJ databases">
        <title>Tapping the CABI collections for fungal endophytes: first genome assemblies for Collariella, Neodidymelliopsis, Ascochyta clinopodiicola, Didymella pomorum, Didymosphaeria variabile, Neocosmospora piperis and Neocucurbitaria cava.</title>
        <authorList>
            <person name="Hill R."/>
        </authorList>
    </citation>
    <scope>NUCLEOTIDE SEQUENCE</scope>
    <source>
        <strain evidence="2">IMI 360193</strain>
    </source>
</reference>
<evidence type="ECO:0000256" key="1">
    <source>
        <dbReference type="SAM" id="MobiDB-lite"/>
    </source>
</evidence>
<evidence type="ECO:0000313" key="3">
    <source>
        <dbReference type="Proteomes" id="UP001140562"/>
    </source>
</evidence>
<feature type="compositionally biased region" description="Polar residues" evidence="1">
    <location>
        <begin position="507"/>
        <end position="516"/>
    </location>
</feature>
<dbReference type="Proteomes" id="UP001140562">
    <property type="component" value="Unassembled WGS sequence"/>
</dbReference>
<organism evidence="2 3">
    <name type="scientific">Didymella glomerata</name>
    <dbReference type="NCBI Taxonomy" id="749621"/>
    <lineage>
        <taxon>Eukaryota</taxon>
        <taxon>Fungi</taxon>
        <taxon>Dikarya</taxon>
        <taxon>Ascomycota</taxon>
        <taxon>Pezizomycotina</taxon>
        <taxon>Dothideomycetes</taxon>
        <taxon>Pleosporomycetidae</taxon>
        <taxon>Pleosporales</taxon>
        <taxon>Pleosporineae</taxon>
        <taxon>Didymellaceae</taxon>
        <taxon>Didymella</taxon>
    </lineage>
</organism>
<proteinExistence type="predicted"/>
<feature type="compositionally biased region" description="Low complexity" evidence="1">
    <location>
        <begin position="211"/>
        <end position="226"/>
    </location>
</feature>
<dbReference type="OrthoDB" id="3795771at2759"/>
<dbReference type="AlphaFoldDB" id="A0A9W9BVL1"/>
<comment type="caution">
    <text evidence="2">The sequence shown here is derived from an EMBL/GenBank/DDBJ whole genome shotgun (WGS) entry which is preliminary data.</text>
</comment>
<sequence length="681" mass="76703">MAKEQQVLRRKLLPKRQISGRIQRRRISPPLSYGREEILTANQQAWACAFTTSLSGWRSRQKFYKDHLEAEIQAEHEAIATGAAYDAERLAQRKVDEQEEAERKANELAEEEEEKAEAWTHKAWEMHKAGRGVRKLKHEYYGWDPEEEEYPRDLKTERILARAKAKRMAERRAELLEASENPDDAYDTDKDSDLDNSETEGSAVSGEVDFSSESSRSPSGSPSRSPHPAPVIERALVVDWQEKARAGVIKKKLSVAKAWGAITWNQKSNIQERLLVLEDDGYDISDLLDGKASSEDVTNIILARAAGEQPPTPRAAQPLVQLLVQPGPSSLSQGTSQELPPDWLDPALLDELLGPVSEESPPGSPPHSPASSGQQSYAEPEDHTQPFSFEESYYPQPSRYLKRKRNDKDDADIEDELAISSPVQKKRKVQWVAEDEPAAQALQEMKRKVLRGVFRSARIIGRKPLPSSQVVFTAETSVDAREQIPQQSSLCYLYRKTSRSAVIELSDTANSKSPQSAPGDPRTSKLVTSRSISKCGLHHILAELRFLTNTVEEQSMIQINDTDYDEDLVYTPTNPEERIKQNMRIMQRQASCITLTVDLEGLVTFQGDAIVLAKLFKALRTRELLHHAVWGWDELRLRQSSDLSWYLSPQTQDTFVEIESGLERGPKTGGFEIFVGVKDNP</sequence>
<accession>A0A9W9BVL1</accession>
<feature type="region of interest" description="Disordered" evidence="1">
    <location>
        <begin position="96"/>
        <end position="117"/>
    </location>
</feature>
<evidence type="ECO:0000313" key="2">
    <source>
        <dbReference type="EMBL" id="KAJ4331627.1"/>
    </source>
</evidence>
<gene>
    <name evidence="2" type="ORF">N0V87_009025</name>
</gene>
<dbReference type="EMBL" id="JAPEUV010000143">
    <property type="protein sequence ID" value="KAJ4331627.1"/>
    <property type="molecule type" value="Genomic_DNA"/>
</dbReference>
<keyword evidence="3" id="KW-1185">Reference proteome</keyword>
<feature type="region of interest" description="Disordered" evidence="1">
    <location>
        <begin position="354"/>
        <end position="407"/>
    </location>
</feature>
<name>A0A9W9BVL1_9PLEO</name>